<evidence type="ECO:0000313" key="9">
    <source>
        <dbReference type="Proteomes" id="UP001530315"/>
    </source>
</evidence>
<dbReference type="CDD" id="cd02440">
    <property type="entry name" value="AdoMet_MTases"/>
    <property type="match status" value="1"/>
</dbReference>
<dbReference type="Proteomes" id="UP001530315">
    <property type="component" value="Unassembled WGS sequence"/>
</dbReference>
<name>A0ABD3QKZ8_9STRA</name>
<evidence type="ECO:0000256" key="3">
    <source>
        <dbReference type="ARBA" id="ARBA00022691"/>
    </source>
</evidence>
<dbReference type="InterPro" id="IPR029063">
    <property type="entry name" value="SAM-dependent_MTases_sf"/>
</dbReference>
<dbReference type="AlphaFoldDB" id="A0ABD3QKZ8"/>
<sequence>MTSRSILSRAKFVRTTTTIATIFSYSNGLILLPIASSLSPFLPSISSPSSSRRRSRFYFTDPNRKSNRNTSTPNSSSIVTAASAAIMSSASTNPNNGDRTSQNIPTFDGSDEKSKATDFANYFCAYAQLYHQKQMLTDHNRMAAYHAAIVGNADIFKGKVVMDVGTGSGILAVWAAQAGAKRVYAIEYTDMANHARRVVKANGVEHIVTVIQGAVEDVILPQEDWDGIGIDGGLGLGGLTIEEGDVEVNDDGRKNQRVVDIILSEWMGYFLLRESMLDSLVRARDTFLKPKTGLMMPSHATMLLAPISDEDERRVSHNDYANAMDDWREFAEVTSTMYGVDMSVLEQDYDREQREYYVMSSRWAELRTGCLLADPIVVKEYDMHTCTVEDARGVGLDIGEDKGNGSPIDFDVVGRRLSTSLVSADGDATADFGALGPISGFAGWFTVDFKSRTDPVGRRAAPVVSNPAHLSTGPEMGYTHWGQQVFHLPSAIPLLPDQTTRIVGTMEMMRTKESARLYNVRFRFVASRRKTTGSDDKDGGGAVLMKGKPEELVYQIP</sequence>
<keyword evidence="6" id="KW-0472">Membrane</keyword>
<dbReference type="Gene3D" id="2.70.160.11">
    <property type="entry name" value="Hnrnp arginine n-methyltransferase1"/>
    <property type="match status" value="1"/>
</dbReference>
<keyword evidence="1 4" id="KW-0489">Methyltransferase</keyword>
<protein>
    <recommendedName>
        <fullName evidence="7">Protein arginine N-methyltransferase domain-containing protein</fullName>
    </recommendedName>
</protein>
<evidence type="ECO:0000256" key="4">
    <source>
        <dbReference type="PROSITE-ProRule" id="PRU01015"/>
    </source>
</evidence>
<dbReference type="Pfam" id="PF22528">
    <property type="entry name" value="PRMT_C"/>
    <property type="match status" value="1"/>
</dbReference>
<evidence type="ECO:0000256" key="1">
    <source>
        <dbReference type="ARBA" id="ARBA00022603"/>
    </source>
</evidence>
<evidence type="ECO:0000259" key="7">
    <source>
        <dbReference type="Pfam" id="PF22528"/>
    </source>
</evidence>
<dbReference type="GO" id="GO:0008168">
    <property type="term" value="F:methyltransferase activity"/>
    <property type="evidence" value="ECO:0007669"/>
    <property type="project" value="UniProtKB-KW"/>
</dbReference>
<keyword evidence="2 4" id="KW-0808">Transferase</keyword>
<organism evidence="8 9">
    <name type="scientific">Stephanodiscus triporus</name>
    <dbReference type="NCBI Taxonomy" id="2934178"/>
    <lineage>
        <taxon>Eukaryota</taxon>
        <taxon>Sar</taxon>
        <taxon>Stramenopiles</taxon>
        <taxon>Ochrophyta</taxon>
        <taxon>Bacillariophyta</taxon>
        <taxon>Coscinodiscophyceae</taxon>
        <taxon>Thalassiosirophycidae</taxon>
        <taxon>Stephanodiscales</taxon>
        <taxon>Stephanodiscaceae</taxon>
        <taxon>Stephanodiscus</taxon>
    </lineage>
</organism>
<dbReference type="EMBL" id="JALLAZ020000204">
    <property type="protein sequence ID" value="KAL3800960.1"/>
    <property type="molecule type" value="Genomic_DNA"/>
</dbReference>
<evidence type="ECO:0000313" key="8">
    <source>
        <dbReference type="EMBL" id="KAL3800960.1"/>
    </source>
</evidence>
<feature type="transmembrane region" description="Helical" evidence="6">
    <location>
        <begin position="12"/>
        <end position="35"/>
    </location>
</feature>
<proteinExistence type="predicted"/>
<evidence type="ECO:0000256" key="5">
    <source>
        <dbReference type="SAM" id="MobiDB-lite"/>
    </source>
</evidence>
<dbReference type="GO" id="GO:0032259">
    <property type="term" value="P:methylation"/>
    <property type="evidence" value="ECO:0007669"/>
    <property type="project" value="UniProtKB-KW"/>
</dbReference>
<evidence type="ECO:0000256" key="6">
    <source>
        <dbReference type="SAM" id="Phobius"/>
    </source>
</evidence>
<keyword evidence="6" id="KW-1133">Transmembrane helix</keyword>
<feature type="compositionally biased region" description="Polar residues" evidence="5">
    <location>
        <begin position="93"/>
        <end position="105"/>
    </location>
</feature>
<accession>A0ABD3QKZ8</accession>
<dbReference type="SUPFAM" id="SSF53335">
    <property type="entry name" value="S-adenosyl-L-methionine-dependent methyltransferases"/>
    <property type="match status" value="1"/>
</dbReference>
<dbReference type="PROSITE" id="PS51678">
    <property type="entry name" value="SAM_MT_PRMT"/>
    <property type="match status" value="1"/>
</dbReference>
<dbReference type="PANTHER" id="PTHR11006:SF68">
    <property type="entry name" value="PROTEIN ARGININE N-METHYLTRANSFERASE PRMT10"/>
    <property type="match status" value="1"/>
</dbReference>
<feature type="domain" description="Protein arginine N-methyltransferase" evidence="7">
    <location>
        <begin position="315"/>
        <end position="524"/>
    </location>
</feature>
<dbReference type="Gene3D" id="3.40.50.150">
    <property type="entry name" value="Vaccinia Virus protein VP39"/>
    <property type="match status" value="1"/>
</dbReference>
<keyword evidence="6" id="KW-0812">Transmembrane</keyword>
<dbReference type="Pfam" id="PF06325">
    <property type="entry name" value="PrmA"/>
    <property type="match status" value="1"/>
</dbReference>
<dbReference type="InterPro" id="IPR055135">
    <property type="entry name" value="PRMT_dom"/>
</dbReference>
<keyword evidence="3 4" id="KW-0949">S-adenosyl-L-methionine</keyword>
<comment type="caution">
    <text evidence="8">The sequence shown here is derived from an EMBL/GenBank/DDBJ whole genome shotgun (WGS) entry which is preliminary data.</text>
</comment>
<keyword evidence="9" id="KW-1185">Reference proteome</keyword>
<reference evidence="8 9" key="1">
    <citation type="submission" date="2024-10" db="EMBL/GenBank/DDBJ databases">
        <title>Updated reference genomes for cyclostephanoid diatoms.</title>
        <authorList>
            <person name="Roberts W.R."/>
            <person name="Alverson A.J."/>
        </authorList>
    </citation>
    <scope>NUCLEOTIDE SEQUENCE [LARGE SCALE GENOMIC DNA]</scope>
    <source>
        <strain evidence="8 9">AJA276-08</strain>
    </source>
</reference>
<dbReference type="PANTHER" id="PTHR11006">
    <property type="entry name" value="PROTEIN ARGININE N-METHYLTRANSFERASE"/>
    <property type="match status" value="1"/>
</dbReference>
<feature type="region of interest" description="Disordered" evidence="5">
    <location>
        <begin position="89"/>
        <end position="112"/>
    </location>
</feature>
<evidence type="ECO:0000256" key="2">
    <source>
        <dbReference type="ARBA" id="ARBA00022679"/>
    </source>
</evidence>
<gene>
    <name evidence="8" type="ORF">ACHAW5_006693</name>
</gene>
<dbReference type="InterPro" id="IPR025799">
    <property type="entry name" value="Arg_MeTrfase"/>
</dbReference>
<feature type="region of interest" description="Disordered" evidence="5">
    <location>
        <begin position="43"/>
        <end position="76"/>
    </location>
</feature>